<proteinExistence type="predicted"/>
<gene>
    <name evidence="2" type="ORF">PORUE0001_1063</name>
</gene>
<name>C2M958_9PORP</name>
<dbReference type="eggNOG" id="COG0735">
    <property type="taxonomic scope" value="Bacteria"/>
</dbReference>
<dbReference type="STRING" id="596327.PORUE0001_1063"/>
<dbReference type="AlphaFoldDB" id="C2M958"/>
<keyword evidence="1" id="KW-0479">Metal-binding</keyword>
<feature type="binding site" evidence="1">
    <location>
        <position position="137"/>
    </location>
    <ligand>
        <name>Zn(2+)</name>
        <dbReference type="ChEBI" id="CHEBI:29105"/>
    </ligand>
</feature>
<comment type="cofactor">
    <cofactor evidence="1">
        <name>Zn(2+)</name>
        <dbReference type="ChEBI" id="CHEBI:29105"/>
    </cofactor>
    <text evidence="1">Binds 1 zinc ion per subunit.</text>
</comment>
<dbReference type="RefSeq" id="WP_007364450.1">
    <property type="nucleotide sequence ID" value="NZ_ACLR01000012.1"/>
</dbReference>
<dbReference type="PANTHER" id="PTHR33202">
    <property type="entry name" value="ZINC UPTAKE REGULATION PROTEIN"/>
    <property type="match status" value="1"/>
</dbReference>
<feature type="binding site" evidence="1">
    <location>
        <position position="134"/>
    </location>
    <ligand>
        <name>Zn(2+)</name>
        <dbReference type="ChEBI" id="CHEBI:29105"/>
    </ligand>
</feature>
<evidence type="ECO:0000256" key="1">
    <source>
        <dbReference type="PIRSR" id="PIRSR602481-1"/>
    </source>
</evidence>
<comment type="caution">
    <text evidence="2">The sequence shown here is derived from an EMBL/GenBank/DDBJ whole genome shotgun (WGS) entry which is preliminary data.</text>
</comment>
<dbReference type="InterPro" id="IPR036388">
    <property type="entry name" value="WH-like_DNA-bd_sf"/>
</dbReference>
<accession>C2M958</accession>
<dbReference type="SUPFAM" id="SSF46785">
    <property type="entry name" value="Winged helix' DNA-binding domain"/>
    <property type="match status" value="1"/>
</dbReference>
<reference evidence="2 3" key="1">
    <citation type="submission" date="2009-04" db="EMBL/GenBank/DDBJ databases">
        <authorList>
            <person name="Sebastian Y."/>
            <person name="Madupu R."/>
            <person name="Durkin A.S."/>
            <person name="Torralba M."/>
            <person name="Methe B."/>
            <person name="Sutton G.G."/>
            <person name="Strausberg R.L."/>
            <person name="Nelson K.E."/>
        </authorList>
    </citation>
    <scope>NUCLEOTIDE SEQUENCE [LARGE SCALE GENOMIC DNA]</scope>
    <source>
        <strain evidence="2 3">60-3</strain>
    </source>
</reference>
<dbReference type="InterPro" id="IPR002481">
    <property type="entry name" value="FUR"/>
</dbReference>
<dbReference type="GO" id="GO:0000976">
    <property type="term" value="F:transcription cis-regulatory region binding"/>
    <property type="evidence" value="ECO:0007669"/>
    <property type="project" value="TreeGrafter"/>
</dbReference>
<protein>
    <recommendedName>
        <fullName evidence="4">Transcriptional regulator, Fur family</fullName>
    </recommendedName>
</protein>
<dbReference type="InterPro" id="IPR036390">
    <property type="entry name" value="WH_DNA-bd_sf"/>
</dbReference>
<keyword evidence="3" id="KW-1185">Reference proteome</keyword>
<keyword evidence="1" id="KW-0862">Zinc</keyword>
<dbReference type="GO" id="GO:0003700">
    <property type="term" value="F:DNA-binding transcription factor activity"/>
    <property type="evidence" value="ECO:0007669"/>
    <property type="project" value="InterPro"/>
</dbReference>
<dbReference type="Gene3D" id="1.10.10.10">
    <property type="entry name" value="Winged helix-like DNA-binding domain superfamily/Winged helix DNA-binding domain"/>
    <property type="match status" value="1"/>
</dbReference>
<evidence type="ECO:0000313" key="3">
    <source>
        <dbReference type="Proteomes" id="UP000003303"/>
    </source>
</evidence>
<evidence type="ECO:0008006" key="4">
    <source>
        <dbReference type="Google" id="ProtNLM"/>
    </source>
</evidence>
<dbReference type="PANTHER" id="PTHR33202:SF22">
    <property type="entry name" value="HYDROGEN PEROXIDE SENSITIVE REPRESSOR"/>
    <property type="match status" value="1"/>
</dbReference>
<dbReference type="Proteomes" id="UP000003303">
    <property type="component" value="Unassembled WGS sequence"/>
</dbReference>
<dbReference type="GO" id="GO:0008270">
    <property type="term" value="F:zinc ion binding"/>
    <property type="evidence" value="ECO:0007669"/>
    <property type="project" value="TreeGrafter"/>
</dbReference>
<feature type="binding site" evidence="1">
    <location>
        <position position="101"/>
    </location>
    <ligand>
        <name>Zn(2+)</name>
        <dbReference type="ChEBI" id="CHEBI:29105"/>
    </ligand>
</feature>
<dbReference type="GO" id="GO:0045892">
    <property type="term" value="P:negative regulation of DNA-templated transcription"/>
    <property type="evidence" value="ECO:0007669"/>
    <property type="project" value="TreeGrafter"/>
</dbReference>
<organism evidence="2 3">
    <name type="scientific">Porphyromonas uenonis 60-3</name>
    <dbReference type="NCBI Taxonomy" id="596327"/>
    <lineage>
        <taxon>Bacteria</taxon>
        <taxon>Pseudomonadati</taxon>
        <taxon>Bacteroidota</taxon>
        <taxon>Bacteroidia</taxon>
        <taxon>Bacteroidales</taxon>
        <taxon>Porphyromonadaceae</taxon>
        <taxon>Porphyromonas</taxon>
    </lineage>
</organism>
<dbReference type="OrthoDB" id="594893at2"/>
<evidence type="ECO:0000313" key="2">
    <source>
        <dbReference type="EMBL" id="EEK17742.1"/>
    </source>
</evidence>
<dbReference type="GO" id="GO:1900376">
    <property type="term" value="P:regulation of secondary metabolite biosynthetic process"/>
    <property type="evidence" value="ECO:0007669"/>
    <property type="project" value="TreeGrafter"/>
</dbReference>
<dbReference type="EMBL" id="ACLR01000012">
    <property type="protein sequence ID" value="EEK17742.1"/>
    <property type="molecule type" value="Genomic_DNA"/>
</dbReference>
<feature type="binding site" evidence="1">
    <location>
        <position position="98"/>
    </location>
    <ligand>
        <name>Zn(2+)</name>
        <dbReference type="ChEBI" id="CHEBI:29105"/>
    </ligand>
</feature>
<sequence length="142" mass="16104">MTRHDDIAEYFKQKGVRATANRILVLRALMAATQPMNLNELETTLYPMDKSSISRVLTLFLAHDIVHAFEDGRGVCNYELCASDGVCLGEDEHIHFYCERCQHSYCMEMLQVPPLRLPKGYSAHAISFVIKGICPNCQNKHS</sequence>